<evidence type="ECO:0000313" key="9">
    <source>
        <dbReference type="EMBL" id="CAB4951661.1"/>
    </source>
</evidence>
<dbReference type="PROSITE" id="PS51819">
    <property type="entry name" value="VOC"/>
    <property type="match status" value="1"/>
</dbReference>
<evidence type="ECO:0000313" key="11">
    <source>
        <dbReference type="EMBL" id="CAB5073427.1"/>
    </source>
</evidence>
<dbReference type="EMBL" id="CAEZYM010000012">
    <property type="protein sequence ID" value="CAB4731031.1"/>
    <property type="molecule type" value="Genomic_DNA"/>
</dbReference>
<dbReference type="PANTHER" id="PTHR43048:SF3">
    <property type="entry name" value="METHYLMALONYL-COA EPIMERASE, MITOCHONDRIAL"/>
    <property type="match status" value="1"/>
</dbReference>
<evidence type="ECO:0000313" key="8">
    <source>
        <dbReference type="EMBL" id="CAB4874499.1"/>
    </source>
</evidence>
<dbReference type="EMBL" id="CAFBOC010000006">
    <property type="protein sequence ID" value="CAB4973930.1"/>
    <property type="molecule type" value="Genomic_DNA"/>
</dbReference>
<evidence type="ECO:0000256" key="1">
    <source>
        <dbReference type="ARBA" id="ARBA00022723"/>
    </source>
</evidence>
<feature type="domain" description="VOC" evidence="2">
    <location>
        <begin position="6"/>
        <end position="147"/>
    </location>
</feature>
<evidence type="ECO:0000313" key="5">
    <source>
        <dbReference type="EMBL" id="CAB4731031.1"/>
    </source>
</evidence>
<name>A0A6J6ZYK4_9ZZZZ</name>
<dbReference type="Gene3D" id="3.10.180.10">
    <property type="entry name" value="2,3-Dihydroxybiphenyl 1,2-Dioxygenase, domain 1"/>
    <property type="match status" value="1"/>
</dbReference>
<protein>
    <submittedName>
        <fullName evidence="7">Unannotated protein</fullName>
    </submittedName>
</protein>
<dbReference type="EMBL" id="CAFBLD010000009">
    <property type="protein sequence ID" value="CAB4874499.1"/>
    <property type="molecule type" value="Genomic_DNA"/>
</dbReference>
<dbReference type="EMBL" id="CAEZZW010000008">
    <property type="protein sequence ID" value="CAB4786340.1"/>
    <property type="molecule type" value="Genomic_DNA"/>
</dbReference>
<keyword evidence="1" id="KW-0479">Metal-binding</keyword>
<dbReference type="InterPro" id="IPR051785">
    <property type="entry name" value="MMCE/EMCE_epimerase"/>
</dbReference>
<dbReference type="InterPro" id="IPR037523">
    <property type="entry name" value="VOC_core"/>
</dbReference>
<evidence type="ECO:0000313" key="4">
    <source>
        <dbReference type="EMBL" id="CAB4698521.1"/>
    </source>
</evidence>
<reference evidence="7" key="1">
    <citation type="submission" date="2020-05" db="EMBL/GenBank/DDBJ databases">
        <authorList>
            <person name="Chiriac C."/>
            <person name="Salcher M."/>
            <person name="Ghai R."/>
            <person name="Kavagutti S V."/>
        </authorList>
    </citation>
    <scope>NUCLEOTIDE SEQUENCE</scope>
</reference>
<evidence type="ECO:0000313" key="3">
    <source>
        <dbReference type="EMBL" id="CAB4342857.1"/>
    </source>
</evidence>
<proteinExistence type="predicted"/>
<dbReference type="EMBL" id="CAEZXO010000007">
    <property type="protein sequence ID" value="CAB4698521.1"/>
    <property type="molecule type" value="Genomic_DNA"/>
</dbReference>
<evidence type="ECO:0000313" key="6">
    <source>
        <dbReference type="EMBL" id="CAB4786340.1"/>
    </source>
</evidence>
<dbReference type="GO" id="GO:0004493">
    <property type="term" value="F:methylmalonyl-CoA epimerase activity"/>
    <property type="evidence" value="ECO:0007669"/>
    <property type="project" value="TreeGrafter"/>
</dbReference>
<dbReference type="GO" id="GO:0046491">
    <property type="term" value="P:L-methylmalonyl-CoA metabolic process"/>
    <property type="evidence" value="ECO:0007669"/>
    <property type="project" value="TreeGrafter"/>
</dbReference>
<dbReference type="EMBL" id="CAFABH010000006">
    <property type="protein sequence ID" value="CAB4825621.1"/>
    <property type="molecule type" value="Genomic_DNA"/>
</dbReference>
<organism evidence="7">
    <name type="scientific">freshwater metagenome</name>
    <dbReference type="NCBI Taxonomy" id="449393"/>
    <lineage>
        <taxon>unclassified sequences</taxon>
        <taxon>metagenomes</taxon>
        <taxon>ecological metagenomes</taxon>
    </lineage>
</organism>
<gene>
    <name evidence="4" type="ORF">UFOPK2510_01162</name>
    <name evidence="5" type="ORF">UFOPK2718_01244</name>
    <name evidence="6" type="ORF">UFOPK2936_01314</name>
    <name evidence="7" type="ORF">UFOPK3174_00537</name>
    <name evidence="8" type="ORF">UFOPK3328_01267</name>
    <name evidence="9" type="ORF">UFOPK3779_01253</name>
    <name evidence="10" type="ORF">UFOPK3913_00664</name>
    <name evidence="3" type="ORF">UFOPK4107_01181</name>
    <name evidence="11" type="ORF">UFOPK4403_00928</name>
</gene>
<sequence>MTIRGAIQHTGLTVSNLERSIDFYTEILGCKVIMRQEKTGGYFAEIVGYPDASVKMAHLSDPAGHHVIELFEYITPPALAADLEPRKIGNAHLCFMVEDLDAVYRQMKNHNINFISSPVAVDTGANAGGAGLYLRDPDGITMEIFQPAIGTAAYKLLRGEK</sequence>
<dbReference type="SUPFAM" id="SSF54593">
    <property type="entry name" value="Glyoxalase/Bleomycin resistance protein/Dihydroxybiphenyl dioxygenase"/>
    <property type="match status" value="1"/>
</dbReference>
<dbReference type="AlphaFoldDB" id="A0A6J6ZYK4"/>
<dbReference type="InterPro" id="IPR004360">
    <property type="entry name" value="Glyas_Fos-R_dOase_dom"/>
</dbReference>
<evidence type="ECO:0000259" key="2">
    <source>
        <dbReference type="PROSITE" id="PS51819"/>
    </source>
</evidence>
<evidence type="ECO:0000313" key="10">
    <source>
        <dbReference type="EMBL" id="CAB4973930.1"/>
    </source>
</evidence>
<accession>A0A6J6ZYK4</accession>
<dbReference type="EMBL" id="CAESAE010000007">
    <property type="protein sequence ID" value="CAB4342857.1"/>
    <property type="molecule type" value="Genomic_DNA"/>
</dbReference>
<dbReference type="EMBL" id="CAFBNH010000008">
    <property type="protein sequence ID" value="CAB4951661.1"/>
    <property type="molecule type" value="Genomic_DNA"/>
</dbReference>
<evidence type="ECO:0000313" key="7">
    <source>
        <dbReference type="EMBL" id="CAB4825621.1"/>
    </source>
</evidence>
<dbReference type="Pfam" id="PF00903">
    <property type="entry name" value="Glyoxalase"/>
    <property type="match status" value="1"/>
</dbReference>
<dbReference type="InterPro" id="IPR029068">
    <property type="entry name" value="Glyas_Bleomycin-R_OHBP_Dase"/>
</dbReference>
<dbReference type="GO" id="GO:0046872">
    <property type="term" value="F:metal ion binding"/>
    <property type="evidence" value="ECO:0007669"/>
    <property type="project" value="UniProtKB-KW"/>
</dbReference>
<dbReference type="PANTHER" id="PTHR43048">
    <property type="entry name" value="METHYLMALONYL-COA EPIMERASE"/>
    <property type="match status" value="1"/>
</dbReference>
<dbReference type="EMBL" id="CAFBQX010000005">
    <property type="protein sequence ID" value="CAB5073427.1"/>
    <property type="molecule type" value="Genomic_DNA"/>
</dbReference>